<organism evidence="2 3">
    <name type="scientific">Colletotrichum spaethianum</name>
    <dbReference type="NCBI Taxonomy" id="700344"/>
    <lineage>
        <taxon>Eukaryota</taxon>
        <taxon>Fungi</taxon>
        <taxon>Dikarya</taxon>
        <taxon>Ascomycota</taxon>
        <taxon>Pezizomycotina</taxon>
        <taxon>Sordariomycetes</taxon>
        <taxon>Hypocreomycetidae</taxon>
        <taxon>Glomerellales</taxon>
        <taxon>Glomerellaceae</taxon>
        <taxon>Colletotrichum</taxon>
        <taxon>Colletotrichum spaethianum species complex</taxon>
    </lineage>
</organism>
<proteinExistence type="predicted"/>
<dbReference type="GeneID" id="73325044"/>
<dbReference type="RefSeq" id="XP_049126411.1">
    <property type="nucleotide sequence ID" value="XM_049270454.1"/>
</dbReference>
<name>A0AA37P5L0_9PEZI</name>
<dbReference type="AlphaFoldDB" id="A0AA37P5L0"/>
<evidence type="ECO:0000313" key="3">
    <source>
        <dbReference type="Proteomes" id="UP001055115"/>
    </source>
</evidence>
<reference evidence="2 3" key="1">
    <citation type="submission" date="2022-03" db="EMBL/GenBank/DDBJ databases">
        <title>Genome data of Colletotrichum spp.</title>
        <authorList>
            <person name="Utami Y.D."/>
            <person name="Hiruma K."/>
        </authorList>
    </citation>
    <scope>NUCLEOTIDE SEQUENCE [LARGE SCALE GENOMIC DNA]</scope>
    <source>
        <strain evidence="2 3">MAFF 239500</strain>
    </source>
</reference>
<feature type="region of interest" description="Disordered" evidence="1">
    <location>
        <begin position="1"/>
        <end position="26"/>
    </location>
</feature>
<dbReference type="EMBL" id="BQXU01000009">
    <property type="protein sequence ID" value="GKT44061.1"/>
    <property type="molecule type" value="Genomic_DNA"/>
</dbReference>
<sequence>MSSRFSPASDLARPSETGPDSRVNVPVNTSSTFVASLGSLALRFVASAASYLRPLVASSWERIK</sequence>
<accession>A0AA37P5L0</accession>
<gene>
    <name evidence="2" type="ORF">ColSpa_04242</name>
</gene>
<protein>
    <submittedName>
        <fullName evidence="2">Uncharacterized protein</fullName>
    </submittedName>
</protein>
<evidence type="ECO:0000313" key="2">
    <source>
        <dbReference type="EMBL" id="GKT44061.1"/>
    </source>
</evidence>
<comment type="caution">
    <text evidence="2">The sequence shown here is derived from an EMBL/GenBank/DDBJ whole genome shotgun (WGS) entry which is preliminary data.</text>
</comment>
<dbReference type="Proteomes" id="UP001055115">
    <property type="component" value="Unassembled WGS sequence"/>
</dbReference>
<keyword evidence="3" id="KW-1185">Reference proteome</keyword>
<evidence type="ECO:0000256" key="1">
    <source>
        <dbReference type="SAM" id="MobiDB-lite"/>
    </source>
</evidence>